<evidence type="ECO:0000259" key="4">
    <source>
        <dbReference type="PROSITE" id="PS50042"/>
    </source>
</evidence>
<sequence length="232" mass="24389">MSQPEWPAGRRGAGALLPRLPAAAVAELRGIGRRVTFRPGAVLLTEGERSRHALLLWAGWVKVMAARGRPQPTLLALRGPGDMVGELGALDGRPRTASVLAVSPVTALRVAENDLHGWLRRAPEAGLVLHQYMSSKLREATHFRLRATDPVEMRTAGLLRSLSGAYGSEEAGGTVITAPLTQQEIAALVGASRAQVQRALAALRGAGAISTGYRSIVILDGHGLARLAGEAG</sequence>
<dbReference type="SUPFAM" id="SSF51206">
    <property type="entry name" value="cAMP-binding domain-like"/>
    <property type="match status" value="1"/>
</dbReference>
<accession>A0ABX8G2I8</accession>
<keyword evidence="3" id="KW-0804">Transcription</keyword>
<evidence type="ECO:0000313" key="6">
    <source>
        <dbReference type="EMBL" id="QWB27745.1"/>
    </source>
</evidence>
<dbReference type="InterPro" id="IPR014710">
    <property type="entry name" value="RmlC-like_jellyroll"/>
</dbReference>
<keyword evidence="7" id="KW-1185">Reference proteome</keyword>
<dbReference type="PROSITE" id="PS50042">
    <property type="entry name" value="CNMP_BINDING_3"/>
    <property type="match status" value="1"/>
</dbReference>
<evidence type="ECO:0000259" key="5">
    <source>
        <dbReference type="PROSITE" id="PS51063"/>
    </source>
</evidence>
<dbReference type="Pfam" id="PF13545">
    <property type="entry name" value="HTH_Crp_2"/>
    <property type="match status" value="1"/>
</dbReference>
<dbReference type="InterPro" id="IPR012318">
    <property type="entry name" value="HTH_CRP"/>
</dbReference>
<dbReference type="SMART" id="SM00100">
    <property type="entry name" value="cNMP"/>
    <property type="match status" value="1"/>
</dbReference>
<dbReference type="Pfam" id="PF00027">
    <property type="entry name" value="cNMP_binding"/>
    <property type="match status" value="1"/>
</dbReference>
<dbReference type="Proteomes" id="UP000679629">
    <property type="component" value="Chromosome"/>
</dbReference>
<dbReference type="PANTHER" id="PTHR24567:SF74">
    <property type="entry name" value="HTH-TYPE TRANSCRIPTIONAL REGULATOR ARCR"/>
    <property type="match status" value="1"/>
</dbReference>
<keyword evidence="1" id="KW-0805">Transcription regulation</keyword>
<gene>
    <name evidence="6" type="ORF">KJK29_36965</name>
</gene>
<dbReference type="InterPro" id="IPR000595">
    <property type="entry name" value="cNMP-bd_dom"/>
</dbReference>
<dbReference type="Gene3D" id="1.10.10.10">
    <property type="entry name" value="Winged helix-like DNA-binding domain superfamily/Winged helix DNA-binding domain"/>
    <property type="match status" value="1"/>
</dbReference>
<organism evidence="6 7">
    <name type="scientific">Streptomyces koelreuteriae</name>
    <dbReference type="NCBI Taxonomy" id="2838015"/>
    <lineage>
        <taxon>Bacteria</taxon>
        <taxon>Bacillati</taxon>
        <taxon>Actinomycetota</taxon>
        <taxon>Actinomycetes</taxon>
        <taxon>Kitasatosporales</taxon>
        <taxon>Streptomycetaceae</taxon>
        <taxon>Streptomyces</taxon>
    </lineage>
</organism>
<feature type="domain" description="Cyclic nucleotide-binding" evidence="4">
    <location>
        <begin position="16"/>
        <end position="110"/>
    </location>
</feature>
<feature type="domain" description="HTH crp-type" evidence="5">
    <location>
        <begin position="149"/>
        <end position="222"/>
    </location>
</feature>
<proteinExistence type="predicted"/>
<dbReference type="CDD" id="cd00038">
    <property type="entry name" value="CAP_ED"/>
    <property type="match status" value="1"/>
</dbReference>
<reference evidence="7" key="1">
    <citation type="submission" date="2021-05" db="EMBL/GenBank/DDBJ databases">
        <title>Direct Submission.</title>
        <authorList>
            <person name="Li K."/>
            <person name="Gao J."/>
        </authorList>
    </citation>
    <scope>NUCLEOTIDE SEQUENCE [LARGE SCALE GENOMIC DNA]</scope>
    <source>
        <strain evidence="7">MG62</strain>
    </source>
</reference>
<dbReference type="SUPFAM" id="SSF46785">
    <property type="entry name" value="Winged helix' DNA-binding domain"/>
    <property type="match status" value="1"/>
</dbReference>
<keyword evidence="2" id="KW-0238">DNA-binding</keyword>
<dbReference type="SMART" id="SM00419">
    <property type="entry name" value="HTH_CRP"/>
    <property type="match status" value="1"/>
</dbReference>
<evidence type="ECO:0000256" key="3">
    <source>
        <dbReference type="ARBA" id="ARBA00023163"/>
    </source>
</evidence>
<dbReference type="InterPro" id="IPR036390">
    <property type="entry name" value="WH_DNA-bd_sf"/>
</dbReference>
<evidence type="ECO:0000256" key="1">
    <source>
        <dbReference type="ARBA" id="ARBA00023015"/>
    </source>
</evidence>
<dbReference type="EMBL" id="CP075896">
    <property type="protein sequence ID" value="QWB27745.1"/>
    <property type="molecule type" value="Genomic_DNA"/>
</dbReference>
<dbReference type="InterPro" id="IPR018490">
    <property type="entry name" value="cNMP-bd_dom_sf"/>
</dbReference>
<evidence type="ECO:0000313" key="7">
    <source>
        <dbReference type="Proteomes" id="UP000679629"/>
    </source>
</evidence>
<dbReference type="PANTHER" id="PTHR24567">
    <property type="entry name" value="CRP FAMILY TRANSCRIPTIONAL REGULATORY PROTEIN"/>
    <property type="match status" value="1"/>
</dbReference>
<dbReference type="Gene3D" id="2.60.120.10">
    <property type="entry name" value="Jelly Rolls"/>
    <property type="match status" value="1"/>
</dbReference>
<protein>
    <submittedName>
        <fullName evidence="6">Crp/Fnr family transcriptional regulator</fullName>
    </submittedName>
</protein>
<dbReference type="InterPro" id="IPR050397">
    <property type="entry name" value="Env_Response_Regulators"/>
</dbReference>
<dbReference type="InterPro" id="IPR036388">
    <property type="entry name" value="WH-like_DNA-bd_sf"/>
</dbReference>
<dbReference type="RefSeq" id="WP_215123688.1">
    <property type="nucleotide sequence ID" value="NZ_CP075896.1"/>
</dbReference>
<name>A0ABX8G2I8_9ACTN</name>
<evidence type="ECO:0000256" key="2">
    <source>
        <dbReference type="ARBA" id="ARBA00023125"/>
    </source>
</evidence>
<dbReference type="PROSITE" id="PS51063">
    <property type="entry name" value="HTH_CRP_2"/>
    <property type="match status" value="1"/>
</dbReference>